<dbReference type="EC" id="3.1.4.3" evidence="2"/>
<dbReference type="InterPro" id="IPR008475">
    <property type="entry name" value="PLipase_C_C"/>
</dbReference>
<evidence type="ECO:0000256" key="1">
    <source>
        <dbReference type="ARBA" id="ARBA00009717"/>
    </source>
</evidence>
<dbReference type="Pfam" id="PF04185">
    <property type="entry name" value="Phosphoesterase"/>
    <property type="match status" value="2"/>
</dbReference>
<dbReference type="InterPro" id="IPR007312">
    <property type="entry name" value="Phosphoesterase"/>
</dbReference>
<dbReference type="NCBIfam" id="TIGR03396">
    <property type="entry name" value="PC_PLC"/>
    <property type="match status" value="1"/>
</dbReference>
<dbReference type="GO" id="GO:0016042">
    <property type="term" value="P:lipid catabolic process"/>
    <property type="evidence" value="ECO:0007669"/>
    <property type="project" value="InterPro"/>
</dbReference>
<feature type="domain" description="Bacterial phospholipase C C-terminal" evidence="4">
    <location>
        <begin position="749"/>
        <end position="805"/>
    </location>
</feature>
<dbReference type="InterPro" id="IPR017767">
    <property type="entry name" value="PC-PLC"/>
</dbReference>
<dbReference type="Proteomes" id="UP000435036">
    <property type="component" value="Unassembled WGS sequence"/>
</dbReference>
<feature type="domain" description="Bacterial phospholipase C C-terminal" evidence="4">
    <location>
        <begin position="623"/>
        <end position="721"/>
    </location>
</feature>
<evidence type="ECO:0000313" key="5">
    <source>
        <dbReference type="EMBL" id="MVZ62075.1"/>
    </source>
</evidence>
<dbReference type="RefSeq" id="WP_160368815.1">
    <property type="nucleotide sequence ID" value="NZ_WSQA01000005.1"/>
</dbReference>
<evidence type="ECO:0000256" key="3">
    <source>
        <dbReference type="ARBA" id="ARBA00022801"/>
    </source>
</evidence>
<sequence>MDSRRAFLKKASLLAGAGAAVQFIPDSIQRAIAIEAPAGTTYLDAEHIVFLMQENRSFDHCYGALKGVRGFNDPRAITNKQVPIWYQERQDASHFAPFHLDIEKTKATWMGSLPHGWRDMVYARNEGKMNTWLDAKQAGNKAYKHMPLTLGYYQRQDLPFYYAFADAFTVCDQHFCSSLTGTSANRSYFWSGTIREEPRNPESTAHVDNGQINYRDVSWKTYPERLQEAGIDWRVYQNELSLPVGFEGEEEDWLANFTDNNLEFHKQYQVKFHPAYQAYIKAQIPKIEHQLMTSRFATQEAYEKVLKQLETAKKDLITFSPENFKKLSKQAQQIHQRAFTTNTGDPDYHSLTRIRYADKGQEREVEVPKGDLFHQFRKDVQANKLPTVSWLVAPCRFSDHPGSPWFGAWYVSETLDILTQNPEVWKKTIFILTYDENDGYFDHIPPFVPALHSRPETGAVPKGMNTADEYVTMEQERKRTGNADTTLDSPIGLGFRVPMVIASPWSKGGWVNSEVFDHTSCIQFLEHFLQKKTGKKIMESNISAWRRLVCGDLTSAFHRPEDIKRPEIAFVDRDAEVSRIYKAQAKGLPEDFKIIDEISPEQKAMIASGIRSYQLIEPGQKAACAIPYDVDVNCRIDAAQQQLFIDFEVAGKLPSRKKVGVPFIVYCRVPYGQGREEQDRVWNFTVKSGESIHYKWPFDQFIGDTFHLEVHGPNGFFRCFKANKKSDVAQVLAHAKHPAEGFILKTQGQAAGLTLKDAAYGHPVTHNEKASSWRKTWDLTKSNGWYDFEVRSDKDADYLFKFAGHQENGKASKTDPLMAGLKIND</sequence>
<dbReference type="PANTHER" id="PTHR31956:SF1">
    <property type="entry name" value="NON-SPECIFIC PHOSPHOLIPASE C1"/>
    <property type="match status" value="1"/>
</dbReference>
<name>A0A6N8KXB5_9SPHI</name>
<evidence type="ECO:0000256" key="2">
    <source>
        <dbReference type="ARBA" id="ARBA00012018"/>
    </source>
</evidence>
<dbReference type="OrthoDB" id="980947at2"/>
<keyword evidence="6" id="KW-1185">Reference proteome</keyword>
<protein>
    <recommendedName>
        <fullName evidence="2">phospholipase C</fullName>
        <ecNumber evidence="2">3.1.4.3</ecNumber>
    </recommendedName>
</protein>
<dbReference type="AlphaFoldDB" id="A0A6N8KXB5"/>
<dbReference type="InterPro" id="IPR017850">
    <property type="entry name" value="Alkaline_phosphatase_core_sf"/>
</dbReference>
<dbReference type="GO" id="GO:0034480">
    <property type="term" value="F:phosphatidylcholine phospholipase C activity"/>
    <property type="evidence" value="ECO:0007669"/>
    <property type="project" value="UniProtKB-EC"/>
</dbReference>
<proteinExistence type="inferred from homology"/>
<dbReference type="EMBL" id="WSQA01000005">
    <property type="protein sequence ID" value="MVZ62075.1"/>
    <property type="molecule type" value="Genomic_DNA"/>
</dbReference>
<reference evidence="5 6" key="1">
    <citation type="submission" date="2019-12" db="EMBL/GenBank/DDBJ databases">
        <authorList>
            <person name="Dong K."/>
        </authorList>
    </citation>
    <scope>NUCLEOTIDE SEQUENCE [LARGE SCALE GENOMIC DNA]</scope>
    <source>
        <strain evidence="5 6">JCM 31225</strain>
    </source>
</reference>
<dbReference type="Gene3D" id="3.40.720.10">
    <property type="entry name" value="Alkaline Phosphatase, subunit A"/>
    <property type="match status" value="2"/>
</dbReference>
<dbReference type="InterPro" id="IPR006311">
    <property type="entry name" value="TAT_signal"/>
</dbReference>
<gene>
    <name evidence="5" type="ORF">GQF63_08590</name>
</gene>
<comment type="similarity">
    <text evidence="1">Belongs to the bacterial phospholipase C family.</text>
</comment>
<evidence type="ECO:0000313" key="6">
    <source>
        <dbReference type="Proteomes" id="UP000435036"/>
    </source>
</evidence>
<dbReference type="Pfam" id="PF05506">
    <property type="entry name" value="PLipase_C_C"/>
    <property type="match status" value="2"/>
</dbReference>
<keyword evidence="3" id="KW-0378">Hydrolase</keyword>
<comment type="caution">
    <text evidence="5">The sequence shown here is derived from an EMBL/GenBank/DDBJ whole genome shotgun (WGS) entry which is preliminary data.</text>
</comment>
<dbReference type="PROSITE" id="PS51318">
    <property type="entry name" value="TAT"/>
    <property type="match status" value="1"/>
</dbReference>
<evidence type="ECO:0000259" key="4">
    <source>
        <dbReference type="Pfam" id="PF05506"/>
    </source>
</evidence>
<organism evidence="5 6">
    <name type="scientific">Sphingobacterium humi</name>
    <dbReference type="NCBI Taxonomy" id="1796905"/>
    <lineage>
        <taxon>Bacteria</taxon>
        <taxon>Pseudomonadati</taxon>
        <taxon>Bacteroidota</taxon>
        <taxon>Sphingobacteriia</taxon>
        <taxon>Sphingobacteriales</taxon>
        <taxon>Sphingobacteriaceae</taxon>
        <taxon>Sphingobacterium</taxon>
    </lineage>
</organism>
<dbReference type="PANTHER" id="PTHR31956">
    <property type="entry name" value="NON-SPECIFIC PHOSPHOLIPASE C4-RELATED"/>
    <property type="match status" value="1"/>
</dbReference>
<accession>A0A6N8KXB5</accession>